<dbReference type="EMBL" id="AVOT02020716">
    <property type="protein sequence ID" value="MBW0509064.1"/>
    <property type="molecule type" value="Genomic_DNA"/>
</dbReference>
<dbReference type="Proteomes" id="UP000765509">
    <property type="component" value="Unassembled WGS sequence"/>
</dbReference>
<comment type="caution">
    <text evidence="2">The sequence shown here is derived from an EMBL/GenBank/DDBJ whole genome shotgun (WGS) entry which is preliminary data.</text>
</comment>
<evidence type="ECO:0000313" key="2">
    <source>
        <dbReference type="EMBL" id="MBW0509064.1"/>
    </source>
</evidence>
<evidence type="ECO:0000313" key="3">
    <source>
        <dbReference type="Proteomes" id="UP000765509"/>
    </source>
</evidence>
<protein>
    <submittedName>
        <fullName evidence="2">Uncharacterized protein</fullName>
    </submittedName>
</protein>
<accession>A0A9Q3HN80</accession>
<sequence length="85" mass="9476">MADHNVYDILIVVEGKDEDDSDEEGDLDVYNNLSQCGSDTNDEGSVTAKAKELTGTNRESQNRCHNSDNSYHNSKHYNIKEGSHT</sequence>
<name>A0A9Q3HN80_9BASI</name>
<organism evidence="2 3">
    <name type="scientific">Austropuccinia psidii MF-1</name>
    <dbReference type="NCBI Taxonomy" id="1389203"/>
    <lineage>
        <taxon>Eukaryota</taxon>
        <taxon>Fungi</taxon>
        <taxon>Dikarya</taxon>
        <taxon>Basidiomycota</taxon>
        <taxon>Pucciniomycotina</taxon>
        <taxon>Pucciniomycetes</taxon>
        <taxon>Pucciniales</taxon>
        <taxon>Sphaerophragmiaceae</taxon>
        <taxon>Austropuccinia</taxon>
    </lineage>
</organism>
<gene>
    <name evidence="2" type="ORF">O181_048779</name>
</gene>
<keyword evidence="3" id="KW-1185">Reference proteome</keyword>
<reference evidence="2" key="1">
    <citation type="submission" date="2021-03" db="EMBL/GenBank/DDBJ databases">
        <title>Draft genome sequence of rust myrtle Austropuccinia psidii MF-1, a brazilian biotype.</title>
        <authorList>
            <person name="Quecine M.C."/>
            <person name="Pachon D.M.R."/>
            <person name="Bonatelli M.L."/>
            <person name="Correr F.H."/>
            <person name="Franceschini L.M."/>
            <person name="Leite T.F."/>
            <person name="Margarido G.R.A."/>
            <person name="Almeida C.A."/>
            <person name="Ferrarezi J.A."/>
            <person name="Labate C.A."/>
        </authorList>
    </citation>
    <scope>NUCLEOTIDE SEQUENCE</scope>
    <source>
        <strain evidence="2">MF-1</strain>
    </source>
</reference>
<dbReference type="AlphaFoldDB" id="A0A9Q3HN80"/>
<evidence type="ECO:0000256" key="1">
    <source>
        <dbReference type="SAM" id="MobiDB-lite"/>
    </source>
</evidence>
<feature type="region of interest" description="Disordered" evidence="1">
    <location>
        <begin position="52"/>
        <end position="85"/>
    </location>
</feature>
<proteinExistence type="predicted"/>